<dbReference type="InterPro" id="IPR012000">
    <property type="entry name" value="Thiamin_PyroP_enz_cen_dom"/>
</dbReference>
<comment type="subcellular location">
    <subcellularLocation>
        <location evidence="3">Cell membrane</location>
        <topology evidence="3">Peripheral membrane protein</topology>
        <orientation evidence="3">Cytoplasmic side</orientation>
    </subcellularLocation>
</comment>
<comment type="similarity">
    <text evidence="1 3 4">Belongs to the TPP enzyme family.</text>
</comment>
<dbReference type="Pfam" id="PF00205">
    <property type="entry name" value="TPP_enzyme_M"/>
    <property type="match status" value="1"/>
</dbReference>
<dbReference type="SUPFAM" id="SSF52518">
    <property type="entry name" value="Thiamin diphosphate-binding fold (THDP-binding)"/>
    <property type="match status" value="2"/>
</dbReference>
<dbReference type="Gene3D" id="3.40.50.970">
    <property type="match status" value="2"/>
</dbReference>
<name>A0A2P7QSA4_9SPHN</name>
<dbReference type="SUPFAM" id="SSF52467">
    <property type="entry name" value="DHS-like NAD/FAD-binding domain"/>
    <property type="match status" value="1"/>
</dbReference>
<evidence type="ECO:0000256" key="2">
    <source>
        <dbReference type="ARBA" id="ARBA00023052"/>
    </source>
</evidence>
<feature type="site" description="Moves into active site upon enzyme activation, plays a role in electron transfer" evidence="3">
    <location>
        <position position="467"/>
    </location>
</feature>
<gene>
    <name evidence="3" type="primary">poxB</name>
    <name evidence="8" type="ORF">C7I55_11195</name>
</gene>
<feature type="binding site" evidence="3">
    <location>
        <begin position="435"/>
        <end position="437"/>
    </location>
    <ligand>
        <name>thiamine diphosphate</name>
        <dbReference type="ChEBI" id="CHEBI:58937"/>
    </ligand>
</feature>
<accession>A0A2P7QSA4</accession>
<dbReference type="InterPro" id="IPR047212">
    <property type="entry name" value="TPP_POXB-like"/>
</dbReference>
<dbReference type="Proteomes" id="UP000241167">
    <property type="component" value="Unassembled WGS sequence"/>
</dbReference>
<keyword evidence="3" id="KW-0479">Metal-binding</keyword>
<dbReference type="GO" id="GO:0042867">
    <property type="term" value="P:pyruvate catabolic process"/>
    <property type="evidence" value="ECO:0007669"/>
    <property type="project" value="UniProtKB-UniRule"/>
</dbReference>
<dbReference type="EMBL" id="PXYI01000003">
    <property type="protein sequence ID" value="PSJ40842.1"/>
    <property type="molecule type" value="Genomic_DNA"/>
</dbReference>
<feature type="region of interest" description="FAD-binding domain" evidence="3">
    <location>
        <begin position="183"/>
        <end position="334"/>
    </location>
</feature>
<keyword evidence="3 8" id="KW-0830">Ubiquinone</keyword>
<evidence type="ECO:0000313" key="8">
    <source>
        <dbReference type="EMBL" id="PSJ40842.1"/>
    </source>
</evidence>
<dbReference type="AlphaFoldDB" id="A0A2P7QSA4"/>
<dbReference type="Pfam" id="PF02775">
    <property type="entry name" value="TPP_enzyme_C"/>
    <property type="match status" value="1"/>
</dbReference>
<dbReference type="HAMAP" id="MF_00850">
    <property type="entry name" value="POX"/>
    <property type="match status" value="1"/>
</dbReference>
<dbReference type="PANTHER" id="PTHR42981">
    <property type="entry name" value="PYRUVATE DEHYDROGENASE [UBIQUINONE]"/>
    <property type="match status" value="1"/>
</dbReference>
<comment type="function">
    <text evidence="3">A peripheral cell membrane enzyme that catalyzes the oxidative decarboxylation of pyruvate to form acetate and CO(2). It channels electrons from the cytoplasm to the respiratory chain at the cell membrane via ubiquinone.</text>
</comment>
<feature type="binding site" evidence="3">
    <location>
        <position position="435"/>
    </location>
    <ligand>
        <name>Mg(2+)</name>
        <dbReference type="ChEBI" id="CHEBI:18420"/>
    </ligand>
</feature>
<evidence type="ECO:0000259" key="6">
    <source>
        <dbReference type="Pfam" id="PF02775"/>
    </source>
</evidence>
<comment type="cofactor">
    <cofactor evidence="3">
        <name>thiamine diphosphate</name>
        <dbReference type="ChEBI" id="CHEBI:58937"/>
    </cofactor>
    <text evidence="3">Binds 1 thiamine pyrophosphate per subunit.</text>
</comment>
<proteinExistence type="inferred from homology"/>
<dbReference type="GO" id="GO:0008289">
    <property type="term" value="F:lipid binding"/>
    <property type="evidence" value="ECO:0007669"/>
    <property type="project" value="UniProtKB-UniRule"/>
</dbReference>
<keyword evidence="3" id="KW-0460">Magnesium</keyword>
<dbReference type="InterPro" id="IPR011766">
    <property type="entry name" value="TPP_enzyme_TPP-bd"/>
</dbReference>
<dbReference type="GO" id="GO:0000287">
    <property type="term" value="F:magnesium ion binding"/>
    <property type="evidence" value="ECO:0007669"/>
    <property type="project" value="UniProtKB-UniRule"/>
</dbReference>
<dbReference type="OrthoDB" id="4494979at2"/>
<comment type="activity regulation">
    <text evidence="3">The C-terminus inhibits activity; it has to move for the enzyme to be active. Activated by lipid-binding, which occurs via the C-terminus.</text>
</comment>
<dbReference type="GO" id="GO:0005886">
    <property type="term" value="C:plasma membrane"/>
    <property type="evidence" value="ECO:0007669"/>
    <property type="project" value="UniProtKB-SubCell"/>
</dbReference>
<feature type="region of interest" description="Membrane-binding domain" evidence="3">
    <location>
        <begin position="533"/>
        <end position="574"/>
    </location>
</feature>
<comment type="subunit">
    <text evidence="3">Homotetramer.</text>
</comment>
<dbReference type="GO" id="GO:0030976">
    <property type="term" value="F:thiamine pyrophosphate binding"/>
    <property type="evidence" value="ECO:0007669"/>
    <property type="project" value="UniProtKB-UniRule"/>
</dbReference>
<keyword evidence="3" id="KW-0547">Nucleotide-binding</keyword>
<feature type="domain" description="Thiamine pyrophosphate enzyme TPP-binding" evidence="6">
    <location>
        <begin position="381"/>
        <end position="527"/>
    </location>
</feature>
<feature type="binding site" evidence="3">
    <location>
        <position position="462"/>
    </location>
    <ligand>
        <name>Mg(2+)</name>
        <dbReference type="ChEBI" id="CHEBI:18420"/>
    </ligand>
</feature>
<dbReference type="InterPro" id="IPR029035">
    <property type="entry name" value="DHS-like_NAD/FAD-binding_dom"/>
</dbReference>
<dbReference type="PANTHER" id="PTHR42981:SF2">
    <property type="entry name" value="PYRUVATE DEHYDROGENASE [UBIQUINONE]"/>
    <property type="match status" value="1"/>
</dbReference>
<dbReference type="InterPro" id="IPR044261">
    <property type="entry name" value="Pyruvate_dehydrogenase"/>
</dbReference>
<dbReference type="CDD" id="cd02014">
    <property type="entry name" value="TPP_POX"/>
    <property type="match status" value="1"/>
</dbReference>
<dbReference type="InterPro" id="IPR012001">
    <property type="entry name" value="Thiamin_PyroP_enz_TPP-bd_dom"/>
</dbReference>
<keyword evidence="9" id="KW-1185">Reference proteome</keyword>
<comment type="cofactor">
    <cofactor evidence="3">
        <name>Mg(2+)</name>
        <dbReference type="ChEBI" id="CHEBI:18420"/>
    </cofactor>
    <text evidence="3">Binds 1 Mg(2+) ion per subunit.</text>
</comment>
<keyword evidence="3" id="KW-1003">Cell membrane</keyword>
<evidence type="ECO:0000259" key="5">
    <source>
        <dbReference type="Pfam" id="PF00205"/>
    </source>
</evidence>
<keyword evidence="3" id="KW-0560">Oxidoreductase</keyword>
<comment type="cofactor">
    <cofactor evidence="3">
        <name>FAD</name>
        <dbReference type="ChEBI" id="CHEBI:57692"/>
    </cofactor>
    <text evidence="3">Binds 1 FAD per subunit.</text>
</comment>
<keyword evidence="3" id="KW-0472">Membrane</keyword>
<dbReference type="EC" id="1.2.5.1" evidence="3"/>
<dbReference type="RefSeq" id="WP_106512995.1">
    <property type="nucleotide sequence ID" value="NZ_PXYI01000003.1"/>
</dbReference>
<dbReference type="InterPro" id="IPR047211">
    <property type="entry name" value="POXB-like"/>
</dbReference>
<comment type="catalytic activity">
    <reaction evidence="3">
        <text>a ubiquinone + pyruvate + H2O = a ubiquinol + acetate + CO2</text>
        <dbReference type="Rhea" id="RHEA:27405"/>
        <dbReference type="Rhea" id="RHEA-COMP:9565"/>
        <dbReference type="Rhea" id="RHEA-COMP:9566"/>
        <dbReference type="ChEBI" id="CHEBI:15361"/>
        <dbReference type="ChEBI" id="CHEBI:15377"/>
        <dbReference type="ChEBI" id="CHEBI:16389"/>
        <dbReference type="ChEBI" id="CHEBI:16526"/>
        <dbReference type="ChEBI" id="CHEBI:17976"/>
        <dbReference type="ChEBI" id="CHEBI:30089"/>
        <dbReference type="EC" id="1.2.5.1"/>
    </reaction>
</comment>
<dbReference type="InterPro" id="IPR029061">
    <property type="entry name" value="THDP-binding"/>
</dbReference>
<dbReference type="GO" id="GO:0050660">
    <property type="term" value="F:flavin adenine dinucleotide binding"/>
    <property type="evidence" value="ECO:0007669"/>
    <property type="project" value="UniProtKB-UniRule"/>
</dbReference>
<keyword evidence="3 8" id="KW-0670">Pyruvate</keyword>
<comment type="caution">
    <text evidence="8">The sequence shown here is derived from an EMBL/GenBank/DDBJ whole genome shotgun (WGS) entry which is preliminary data.</text>
</comment>
<feature type="binding site" evidence="3">
    <location>
        <begin position="274"/>
        <end position="278"/>
    </location>
    <ligand>
        <name>FAD</name>
        <dbReference type="ChEBI" id="CHEBI:57692"/>
    </ligand>
</feature>
<feature type="binding site" evidence="3">
    <location>
        <begin position="462"/>
        <end position="468"/>
    </location>
    <ligand>
        <name>thiamine diphosphate</name>
        <dbReference type="ChEBI" id="CHEBI:58937"/>
    </ligand>
</feature>
<feature type="binding site" evidence="3">
    <location>
        <begin position="251"/>
        <end position="254"/>
    </location>
    <ligand>
        <name>FAD</name>
        <dbReference type="ChEBI" id="CHEBI:57692"/>
    </ligand>
</feature>
<feature type="domain" description="Thiamine pyrophosphate enzyme N-terminal TPP-binding" evidence="7">
    <location>
        <begin position="1"/>
        <end position="113"/>
    </location>
</feature>
<keyword evidence="2 3" id="KW-0786">Thiamine pyrophosphate</keyword>
<feature type="binding site" evidence="3">
    <location>
        <begin position="408"/>
        <end position="410"/>
    </location>
    <ligand>
        <name>thiamine diphosphate</name>
        <dbReference type="ChEBI" id="CHEBI:58937"/>
    </ligand>
</feature>
<dbReference type="Pfam" id="PF02776">
    <property type="entry name" value="TPP_enzyme_N"/>
    <property type="match status" value="1"/>
</dbReference>
<protein>
    <recommendedName>
        <fullName evidence="3">Pyruvate dehydrogenase [ubiquinone]</fullName>
        <ecNumber evidence="3">1.2.5.1</ecNumber>
    </recommendedName>
    <alternativeName>
        <fullName evidence="3">Pyruvate oxidase</fullName>
        <shortName evidence="3">POX</shortName>
    </alternativeName>
    <alternativeName>
        <fullName evidence="3">Pyruvate:ubiquinone-8 oxidoreductase</fullName>
    </alternativeName>
</protein>
<keyword evidence="3" id="KW-0274">FAD</keyword>
<evidence type="ECO:0000256" key="1">
    <source>
        <dbReference type="ARBA" id="ARBA00007812"/>
    </source>
</evidence>
<evidence type="ECO:0000256" key="3">
    <source>
        <dbReference type="HAMAP-Rule" id="MF_00850"/>
    </source>
</evidence>
<evidence type="ECO:0000256" key="4">
    <source>
        <dbReference type="RuleBase" id="RU362132"/>
    </source>
</evidence>
<keyword evidence="3" id="KW-0285">Flavoprotein</keyword>
<dbReference type="GO" id="GO:0048039">
    <property type="term" value="F:ubiquinone binding"/>
    <property type="evidence" value="ECO:0007669"/>
    <property type="project" value="UniProtKB-UniRule"/>
</dbReference>
<feature type="binding site" evidence="3">
    <location>
        <position position="292"/>
    </location>
    <ligand>
        <name>FAD</name>
        <dbReference type="ChEBI" id="CHEBI:57692"/>
    </ligand>
</feature>
<dbReference type="Gene3D" id="3.40.50.1220">
    <property type="entry name" value="TPP-binding domain"/>
    <property type="match status" value="1"/>
</dbReference>
<dbReference type="CDD" id="cd07039">
    <property type="entry name" value="TPP_PYR_POX"/>
    <property type="match status" value="1"/>
</dbReference>
<comment type="domain">
    <text evidence="3">Has 4 domains; the Pyr domain which binds the pyrimidine moiety of the thiamine pyrophosphate cofactor, the FAD-binding domain, the PP-binding domain which binds the pyrophosphate portion of thiamine pyrophosphate and the C-terminal membrane binding region. The C-terminus is held closely against the rest of the protein and covers the active site; during activation it unfolds from the rest of the protein and forms an amphipathic helix upon membrane binding, exposing the active site.</text>
</comment>
<comment type="caution">
    <text evidence="3">Lacks conserved residue(s) required for the propagation of feature annotation.</text>
</comment>
<dbReference type="NCBIfam" id="NF006591">
    <property type="entry name" value="PRK09124.1"/>
    <property type="match status" value="1"/>
</dbReference>
<reference evidence="8 9" key="1">
    <citation type="submission" date="2018-03" db="EMBL/GenBank/DDBJ databases">
        <title>The draft genome of Sphingosinicella sp. GL-C-18.</title>
        <authorList>
            <person name="Liu L."/>
            <person name="Li L."/>
            <person name="Liang L."/>
            <person name="Zhang X."/>
            <person name="Wang T."/>
        </authorList>
    </citation>
    <scope>NUCLEOTIDE SEQUENCE [LARGE SCALE GENOMIC DNA]</scope>
    <source>
        <strain evidence="8 9">GL-C-18</strain>
    </source>
</reference>
<sequence length="574" mass="61649">MNVAEMIVEMLEEIGVERVYGIVGDSLNGLTEAIRRRGKIEWVHMRHEEAAAFAAGAEAQVTGRLAVCAGSCGPGNLHLINGLYDCHRSGAPVLAIAAQIPSAEIGSGYFQETKPERLFADCSHYCEMVSSPEQMPRTLELALRAAIGKGGVSVLTIPGDVALKDAPKVKAAPAPGLVPARPRTVPAHDDLDRLAAMLNEAGSVTLLCGRGCRDAHAELLQLADALGAPIVHALGGKDFVEHDNPFDVGMTGLIGFSSGYRAMLRCDMLLMLGTDFPYRQFYPERARIAQIDIRPDHLGRRCPLDLGLVGDVGDSLRELLPRLDRKTDRAHLDDSLAHYRKARADLDSLAVDRPTEGPIHPQYLARLIDEAAAQDCLFTADVGTPTIWAARYLRMNGRRRLIGSWVHGSMANAMTQAIGLQAANAGRQVVSLSGDGGFAMLMGDFLTLVQHDLPVKVIVFNNGTLGFVEMEMKAAGLLETGVSLRNPDFAAMARAVGIHGVRVEKPAELPAAVANILASPGPALLDVVVARQELAMPPKVTAEQLKGFSLYVLKAVMNGRGDEIVDLARTNLLR</sequence>
<evidence type="ECO:0000259" key="7">
    <source>
        <dbReference type="Pfam" id="PF02776"/>
    </source>
</evidence>
<organism evidence="8 9">
    <name type="scientific">Allosphingosinicella deserti</name>
    <dbReference type="NCBI Taxonomy" id="2116704"/>
    <lineage>
        <taxon>Bacteria</taxon>
        <taxon>Pseudomonadati</taxon>
        <taxon>Pseudomonadota</taxon>
        <taxon>Alphaproteobacteria</taxon>
        <taxon>Sphingomonadales</taxon>
        <taxon>Sphingomonadaceae</taxon>
        <taxon>Allosphingosinicella</taxon>
    </lineage>
</organism>
<feature type="binding site" evidence="3">
    <location>
        <position position="48"/>
    </location>
    <ligand>
        <name>thiamine diphosphate</name>
        <dbReference type="ChEBI" id="CHEBI:58937"/>
    </ligand>
</feature>
<dbReference type="GO" id="GO:0052737">
    <property type="term" value="F:pyruvate dehydrogenase (quinone) activity"/>
    <property type="evidence" value="ECO:0007669"/>
    <property type="project" value="UniProtKB-UniRule"/>
</dbReference>
<dbReference type="InterPro" id="IPR047210">
    <property type="entry name" value="TPP_PYR_POXB-like"/>
</dbReference>
<keyword evidence="3" id="KW-0446">Lipid-binding</keyword>
<evidence type="ECO:0000313" key="9">
    <source>
        <dbReference type="Proteomes" id="UP000241167"/>
    </source>
</evidence>
<feature type="domain" description="Thiamine pyrophosphate enzyme central" evidence="5">
    <location>
        <begin position="191"/>
        <end position="319"/>
    </location>
</feature>